<dbReference type="EMBL" id="MU843137">
    <property type="protein sequence ID" value="KAK2021107.1"/>
    <property type="molecule type" value="Genomic_DNA"/>
</dbReference>
<name>A0AAD9H3D0_9PEZI</name>
<comment type="caution">
    <text evidence="1">The sequence shown here is derived from an EMBL/GenBank/DDBJ whole genome shotgun (WGS) entry which is preliminary data.</text>
</comment>
<dbReference type="AlphaFoldDB" id="A0AAD9H3D0"/>
<gene>
    <name evidence="1" type="ORF">LX32DRAFT_276971</name>
</gene>
<keyword evidence="2" id="KW-1185">Reference proteome</keyword>
<protein>
    <submittedName>
        <fullName evidence="1">Uncharacterized protein</fullName>
    </submittedName>
</protein>
<reference evidence="1" key="1">
    <citation type="submission" date="2021-06" db="EMBL/GenBank/DDBJ databases">
        <title>Comparative genomics, transcriptomics and evolutionary studies reveal genomic signatures of adaptation to plant cell wall in hemibiotrophic fungi.</title>
        <authorList>
            <consortium name="DOE Joint Genome Institute"/>
            <person name="Baroncelli R."/>
            <person name="Diaz J.F."/>
            <person name="Benocci T."/>
            <person name="Peng M."/>
            <person name="Battaglia E."/>
            <person name="Haridas S."/>
            <person name="Andreopoulos W."/>
            <person name="Labutti K."/>
            <person name="Pangilinan J."/>
            <person name="Floch G.L."/>
            <person name="Makela M.R."/>
            <person name="Henrissat B."/>
            <person name="Grigoriev I.V."/>
            <person name="Crouch J.A."/>
            <person name="De Vries R.P."/>
            <person name="Sukno S.A."/>
            <person name="Thon M.R."/>
        </authorList>
    </citation>
    <scope>NUCLEOTIDE SEQUENCE</scope>
    <source>
        <strain evidence="1">MAFF235873</strain>
    </source>
</reference>
<evidence type="ECO:0000313" key="2">
    <source>
        <dbReference type="Proteomes" id="UP001232148"/>
    </source>
</evidence>
<accession>A0AAD9H3D0</accession>
<sequence length="150" mass="16992">MLHSIPPCPSWTCGRYPAGRIRHARVSRVHSSGLPASPRRGRGVVRRGGGFAEMVSLTDYYLPAPPKYKWRAVIRCNVRTEVRATWALRTVERWHQASRGAKQLNNWVSEWAPWPKIINAKAEGLGARSTPARRLLISLRYTPQPPLTTM</sequence>
<evidence type="ECO:0000313" key="1">
    <source>
        <dbReference type="EMBL" id="KAK2021107.1"/>
    </source>
</evidence>
<proteinExistence type="predicted"/>
<organism evidence="1 2">
    <name type="scientific">Colletotrichum zoysiae</name>
    <dbReference type="NCBI Taxonomy" id="1216348"/>
    <lineage>
        <taxon>Eukaryota</taxon>
        <taxon>Fungi</taxon>
        <taxon>Dikarya</taxon>
        <taxon>Ascomycota</taxon>
        <taxon>Pezizomycotina</taxon>
        <taxon>Sordariomycetes</taxon>
        <taxon>Hypocreomycetidae</taxon>
        <taxon>Glomerellales</taxon>
        <taxon>Glomerellaceae</taxon>
        <taxon>Colletotrichum</taxon>
        <taxon>Colletotrichum graminicola species complex</taxon>
    </lineage>
</organism>
<dbReference type="Proteomes" id="UP001232148">
    <property type="component" value="Unassembled WGS sequence"/>
</dbReference>